<gene>
    <name evidence="1" type="ORF">FTOL_13955</name>
</gene>
<dbReference type="Proteomes" id="UP001187734">
    <property type="component" value="Unassembled WGS sequence"/>
</dbReference>
<keyword evidence="2" id="KW-1185">Reference proteome</keyword>
<dbReference type="AlphaFoldDB" id="A0AAE8MNF4"/>
<accession>A0AAE8MNF4</accession>
<sequence length="59" mass="6711">MRRGVVQMESGQNRHGDDLWAFLPPKSQQPELPVCWNLDGKSAMPIDQEKQPVSQRCCS</sequence>
<evidence type="ECO:0000313" key="1">
    <source>
        <dbReference type="EMBL" id="SPJ93349.1"/>
    </source>
</evidence>
<evidence type="ECO:0000313" key="2">
    <source>
        <dbReference type="Proteomes" id="UP001187734"/>
    </source>
</evidence>
<comment type="caution">
    <text evidence="1">The sequence shown here is derived from an EMBL/GenBank/DDBJ whole genome shotgun (WGS) entry which is preliminary data.</text>
</comment>
<reference evidence="1" key="1">
    <citation type="submission" date="2018-03" db="EMBL/GenBank/DDBJ databases">
        <authorList>
            <person name="Guldener U."/>
        </authorList>
    </citation>
    <scope>NUCLEOTIDE SEQUENCE</scope>
</reference>
<dbReference type="EMBL" id="ONZP01001247">
    <property type="protein sequence ID" value="SPJ93349.1"/>
    <property type="molecule type" value="Genomic_DNA"/>
</dbReference>
<proteinExistence type="predicted"/>
<name>A0AAE8MNF4_9HYPO</name>
<organism evidence="1 2">
    <name type="scientific">Fusarium torulosum</name>
    <dbReference type="NCBI Taxonomy" id="33205"/>
    <lineage>
        <taxon>Eukaryota</taxon>
        <taxon>Fungi</taxon>
        <taxon>Dikarya</taxon>
        <taxon>Ascomycota</taxon>
        <taxon>Pezizomycotina</taxon>
        <taxon>Sordariomycetes</taxon>
        <taxon>Hypocreomycetidae</taxon>
        <taxon>Hypocreales</taxon>
        <taxon>Nectriaceae</taxon>
        <taxon>Fusarium</taxon>
    </lineage>
</organism>
<protein>
    <submittedName>
        <fullName evidence="1">Uncharacterized protein</fullName>
    </submittedName>
</protein>